<name>F6EFC6_HOYSD</name>
<keyword evidence="2" id="KW-1185">Reference proteome</keyword>
<evidence type="ECO:0000313" key="2">
    <source>
        <dbReference type="Proteomes" id="UP000009235"/>
    </source>
</evidence>
<dbReference type="EMBL" id="CP002786">
    <property type="protein sequence ID" value="AEF39739.1"/>
    <property type="molecule type" value="Genomic_DNA"/>
</dbReference>
<dbReference type="KEGG" id="asd:AS9A_1287"/>
<organism evidence="1 2">
    <name type="scientific">Hoyosella subflava (strain DSM 45089 / JCM 17490 / NBRC 109087 / DQS3-9A1)</name>
    <name type="common">Amycolicicoccus subflavus</name>
    <dbReference type="NCBI Taxonomy" id="443218"/>
    <lineage>
        <taxon>Bacteria</taxon>
        <taxon>Bacillati</taxon>
        <taxon>Actinomycetota</taxon>
        <taxon>Actinomycetes</taxon>
        <taxon>Mycobacteriales</taxon>
        <taxon>Hoyosellaceae</taxon>
        <taxon>Hoyosella</taxon>
    </lineage>
</organism>
<reference evidence="1 2" key="1">
    <citation type="journal article" date="2011" name="J. Bacteriol.">
        <title>Complete genome sequence of Amycolicicoccus subflavus DQS3-9A1T, an actinomycete isolated from crude oil-polluted soil.</title>
        <authorList>
            <person name="Cai M."/>
            <person name="Chen W.M."/>
            <person name="Nie Y."/>
            <person name="Chi C.Q."/>
            <person name="Wang Y.N."/>
            <person name="Tang Y.Q."/>
            <person name="Li G.Y."/>
            <person name="Wu X.L."/>
        </authorList>
    </citation>
    <scope>NUCLEOTIDE SEQUENCE [LARGE SCALE GENOMIC DNA]</scope>
    <source>
        <strain evidence="2">DSM 45089 / DQS3-9A1</strain>
    </source>
</reference>
<protein>
    <submittedName>
        <fullName evidence="1">Uncharacterized protein</fullName>
    </submittedName>
</protein>
<dbReference type="Proteomes" id="UP000009235">
    <property type="component" value="Chromosome"/>
</dbReference>
<dbReference type="AlphaFoldDB" id="F6EFC6"/>
<dbReference type="STRING" id="443218.AS9A_1287"/>
<sequence length="59" mass="6665">MVPRFSARFVRALIRRLTFGAIPVGSAGLRKVSKRLRNRIGSVHALVYWAILVVEVTRC</sequence>
<accession>F6EFC6</accession>
<proteinExistence type="predicted"/>
<evidence type="ECO:0000313" key="1">
    <source>
        <dbReference type="EMBL" id="AEF39739.1"/>
    </source>
</evidence>
<gene>
    <name evidence="1" type="ordered locus">AS9A_1287</name>
</gene>
<dbReference type="HOGENOM" id="CLU_2950047_0_0_11"/>